<gene>
    <name evidence="2" type="ORF">F5878DRAFT_725486</name>
</gene>
<dbReference type="Proteomes" id="UP001163846">
    <property type="component" value="Unassembled WGS sequence"/>
</dbReference>
<proteinExistence type="predicted"/>
<name>A0AA38P8C6_9AGAR</name>
<accession>A0AA38P8C6</accession>
<evidence type="ECO:0000313" key="3">
    <source>
        <dbReference type="Proteomes" id="UP001163846"/>
    </source>
</evidence>
<keyword evidence="1" id="KW-0732">Signal</keyword>
<protein>
    <submittedName>
        <fullName evidence="2">Uncharacterized protein</fullName>
    </submittedName>
</protein>
<sequence>MMLFTPFSYLSLLLPAYILATPITVSSDTSAQDPSYKPSIHARAGLALEPAEADYTAELTLYTPESQDEDISEAFAAGISNVMEVVLPSILPFVHVEHRNKVRVNLEKFLSFRVTQLTYCASPPHSDDDNLSRDHYMVDVKLKDKSNQPLDFLDHTLYFLKSVYDAAIGEQFIAAYVVRLQGEGYIYYAHGAHNSRWHFVTFAHQTLGDSIDTIRSPFEMGRWRPRPRTNEHTKIDKKSVFLFKEAEARKGWLQSARTMFVSGKGGSGSGTSGSRTSS</sequence>
<evidence type="ECO:0000256" key="1">
    <source>
        <dbReference type="SAM" id="SignalP"/>
    </source>
</evidence>
<feature type="chain" id="PRO_5041415136" evidence="1">
    <location>
        <begin position="21"/>
        <end position="278"/>
    </location>
</feature>
<dbReference type="EMBL" id="MU806197">
    <property type="protein sequence ID" value="KAJ3838175.1"/>
    <property type="molecule type" value="Genomic_DNA"/>
</dbReference>
<evidence type="ECO:0000313" key="2">
    <source>
        <dbReference type="EMBL" id="KAJ3838175.1"/>
    </source>
</evidence>
<organism evidence="2 3">
    <name type="scientific">Lentinula raphanica</name>
    <dbReference type="NCBI Taxonomy" id="153919"/>
    <lineage>
        <taxon>Eukaryota</taxon>
        <taxon>Fungi</taxon>
        <taxon>Dikarya</taxon>
        <taxon>Basidiomycota</taxon>
        <taxon>Agaricomycotina</taxon>
        <taxon>Agaricomycetes</taxon>
        <taxon>Agaricomycetidae</taxon>
        <taxon>Agaricales</taxon>
        <taxon>Marasmiineae</taxon>
        <taxon>Omphalotaceae</taxon>
        <taxon>Lentinula</taxon>
    </lineage>
</organism>
<reference evidence="2" key="1">
    <citation type="submission" date="2022-08" db="EMBL/GenBank/DDBJ databases">
        <authorList>
            <consortium name="DOE Joint Genome Institute"/>
            <person name="Min B."/>
            <person name="Riley R."/>
            <person name="Sierra-Patev S."/>
            <person name="Naranjo-Ortiz M."/>
            <person name="Looney B."/>
            <person name="Konkel Z."/>
            <person name="Slot J.C."/>
            <person name="Sakamoto Y."/>
            <person name="Steenwyk J.L."/>
            <person name="Rokas A."/>
            <person name="Carro J."/>
            <person name="Camarero S."/>
            <person name="Ferreira P."/>
            <person name="Molpeceres G."/>
            <person name="Ruiz-Duenas F.J."/>
            <person name="Serrano A."/>
            <person name="Henrissat B."/>
            <person name="Drula E."/>
            <person name="Hughes K.W."/>
            <person name="Mata J.L."/>
            <person name="Ishikawa N.K."/>
            <person name="Vargas-Isla R."/>
            <person name="Ushijima S."/>
            <person name="Smith C.A."/>
            <person name="Ahrendt S."/>
            <person name="Andreopoulos W."/>
            <person name="He G."/>
            <person name="Labutti K."/>
            <person name="Lipzen A."/>
            <person name="Ng V."/>
            <person name="Sandor L."/>
            <person name="Barry K."/>
            <person name="Martinez A.T."/>
            <person name="Xiao Y."/>
            <person name="Gibbons J.G."/>
            <person name="Terashima K."/>
            <person name="Hibbett D.S."/>
            <person name="Grigoriev I.V."/>
        </authorList>
    </citation>
    <scope>NUCLEOTIDE SEQUENCE</scope>
    <source>
        <strain evidence="2">TFB9207</strain>
    </source>
</reference>
<dbReference type="AlphaFoldDB" id="A0AA38P8C6"/>
<feature type="signal peptide" evidence="1">
    <location>
        <begin position="1"/>
        <end position="20"/>
    </location>
</feature>
<keyword evidence="3" id="KW-1185">Reference proteome</keyword>
<comment type="caution">
    <text evidence="2">The sequence shown here is derived from an EMBL/GenBank/DDBJ whole genome shotgun (WGS) entry which is preliminary data.</text>
</comment>